<organism evidence="2 3">
    <name type="scientific">Vibrio hepatarius</name>
    <dbReference type="NCBI Taxonomy" id="171383"/>
    <lineage>
        <taxon>Bacteria</taxon>
        <taxon>Pseudomonadati</taxon>
        <taxon>Pseudomonadota</taxon>
        <taxon>Gammaproteobacteria</taxon>
        <taxon>Vibrionales</taxon>
        <taxon>Vibrionaceae</taxon>
        <taxon>Vibrio</taxon>
        <taxon>Vibrio oreintalis group</taxon>
    </lineage>
</organism>
<feature type="transmembrane region" description="Helical" evidence="1">
    <location>
        <begin position="53"/>
        <end position="72"/>
    </location>
</feature>
<name>A0A0M0HXR4_9VIBR</name>
<keyword evidence="1" id="KW-1133">Transmembrane helix</keyword>
<sequence>MTPQISNWLLNFFGTKTGKFIAGFYIILSLLMSGSLLYVWFTKGVITPDQVRPVVTVILPIIICLYLITLGAPQKHTVTNEKEEDDK</sequence>
<accession>A0A0M0HXR4</accession>
<keyword evidence="1" id="KW-0812">Transmembrane</keyword>
<comment type="caution">
    <text evidence="2">The sequence shown here is derived from an EMBL/GenBank/DDBJ whole genome shotgun (WGS) entry which is preliminary data.</text>
</comment>
<feature type="transmembrane region" description="Helical" evidence="1">
    <location>
        <begin position="20"/>
        <end position="41"/>
    </location>
</feature>
<dbReference type="Proteomes" id="UP000037530">
    <property type="component" value="Unassembled WGS sequence"/>
</dbReference>
<gene>
    <name evidence="2" type="ORF">AKJ31_14240</name>
</gene>
<dbReference type="PATRIC" id="fig|171383.3.peg.2909"/>
<dbReference type="STRING" id="171383.AKJ31_14240"/>
<keyword evidence="1" id="KW-0472">Membrane</keyword>
<keyword evidence="3" id="KW-1185">Reference proteome</keyword>
<protein>
    <submittedName>
        <fullName evidence="2">Uncharacterized protein</fullName>
    </submittedName>
</protein>
<evidence type="ECO:0000313" key="2">
    <source>
        <dbReference type="EMBL" id="KOO06864.1"/>
    </source>
</evidence>
<dbReference type="EMBL" id="LHPI01000013">
    <property type="protein sequence ID" value="KOO06864.1"/>
    <property type="molecule type" value="Genomic_DNA"/>
</dbReference>
<evidence type="ECO:0000313" key="3">
    <source>
        <dbReference type="Proteomes" id="UP000037530"/>
    </source>
</evidence>
<proteinExistence type="predicted"/>
<dbReference type="RefSeq" id="WP_053409779.1">
    <property type="nucleotide sequence ID" value="NZ_LHPI01000013.1"/>
</dbReference>
<dbReference type="AlphaFoldDB" id="A0A0M0HXR4"/>
<reference evidence="3" key="1">
    <citation type="submission" date="2015-08" db="EMBL/GenBank/DDBJ databases">
        <title>Vibrio galatheae sp. nov., a novel member of the Vibrionaceae family isolated from the Solomon Islands.</title>
        <authorList>
            <person name="Giubergia S."/>
            <person name="Machado H."/>
            <person name="Mateiu R.V."/>
            <person name="Gram L."/>
        </authorList>
    </citation>
    <scope>NUCLEOTIDE SEQUENCE [LARGE SCALE GENOMIC DNA]</scope>
    <source>
        <strain evidence="3">DSM 19134</strain>
    </source>
</reference>
<evidence type="ECO:0000256" key="1">
    <source>
        <dbReference type="SAM" id="Phobius"/>
    </source>
</evidence>